<reference evidence="1 3" key="1">
    <citation type="journal article" date="2017" name="Nature">
        <title>The sunflower genome provides insights into oil metabolism, flowering and Asterid evolution.</title>
        <authorList>
            <person name="Badouin H."/>
            <person name="Gouzy J."/>
            <person name="Grassa C.J."/>
            <person name="Murat F."/>
            <person name="Staton S.E."/>
            <person name="Cottret L."/>
            <person name="Lelandais-Briere C."/>
            <person name="Owens G.L."/>
            <person name="Carrere S."/>
            <person name="Mayjonade B."/>
            <person name="Legrand L."/>
            <person name="Gill N."/>
            <person name="Kane N.C."/>
            <person name="Bowers J.E."/>
            <person name="Hubner S."/>
            <person name="Bellec A."/>
            <person name="Berard A."/>
            <person name="Berges H."/>
            <person name="Blanchet N."/>
            <person name="Boniface M.C."/>
            <person name="Brunel D."/>
            <person name="Catrice O."/>
            <person name="Chaidir N."/>
            <person name="Claudel C."/>
            <person name="Donnadieu C."/>
            <person name="Faraut T."/>
            <person name="Fievet G."/>
            <person name="Helmstetter N."/>
            <person name="King M."/>
            <person name="Knapp S.J."/>
            <person name="Lai Z."/>
            <person name="Le Paslier M.C."/>
            <person name="Lippi Y."/>
            <person name="Lorenzon L."/>
            <person name="Mandel J.R."/>
            <person name="Marage G."/>
            <person name="Marchand G."/>
            <person name="Marquand E."/>
            <person name="Bret-Mestries E."/>
            <person name="Morien E."/>
            <person name="Nambeesan S."/>
            <person name="Nguyen T."/>
            <person name="Pegot-Espagnet P."/>
            <person name="Pouilly N."/>
            <person name="Raftis F."/>
            <person name="Sallet E."/>
            <person name="Schiex T."/>
            <person name="Thomas J."/>
            <person name="Vandecasteele C."/>
            <person name="Vares D."/>
            <person name="Vear F."/>
            <person name="Vautrin S."/>
            <person name="Crespi M."/>
            <person name="Mangin B."/>
            <person name="Burke J.M."/>
            <person name="Salse J."/>
            <person name="Munos S."/>
            <person name="Vincourt P."/>
            <person name="Rieseberg L.H."/>
            <person name="Langlade N.B."/>
        </authorList>
    </citation>
    <scope>NUCLEOTIDE SEQUENCE [LARGE SCALE GENOMIC DNA]</scope>
    <source>
        <strain evidence="3">cv. SF193</strain>
        <tissue evidence="1">Leaves</tissue>
    </source>
</reference>
<dbReference type="EMBL" id="MNCJ02000319">
    <property type="protein sequence ID" value="KAF5808568.1"/>
    <property type="molecule type" value="Genomic_DNA"/>
</dbReference>
<dbReference type="EMBL" id="CM007899">
    <property type="protein sequence ID" value="OTG12539.1"/>
    <property type="molecule type" value="Genomic_DNA"/>
</dbReference>
<dbReference type="Proteomes" id="UP000215914">
    <property type="component" value="Chromosome 10"/>
</dbReference>
<reference evidence="2" key="2">
    <citation type="submission" date="2017-02" db="EMBL/GenBank/DDBJ databases">
        <title>Sunflower complete genome.</title>
        <authorList>
            <person name="Langlade N."/>
            <person name="Munos S."/>
        </authorList>
    </citation>
    <scope>NUCLEOTIDE SEQUENCE [LARGE SCALE GENOMIC DNA]</scope>
    <source>
        <tissue evidence="2">Leaves</tissue>
    </source>
</reference>
<evidence type="ECO:0000313" key="3">
    <source>
        <dbReference type="Proteomes" id="UP000215914"/>
    </source>
</evidence>
<dbReference type="AlphaFoldDB" id="A0A251TP27"/>
<keyword evidence="3" id="KW-1185">Reference proteome</keyword>
<evidence type="ECO:0000313" key="2">
    <source>
        <dbReference type="EMBL" id="OTG12539.1"/>
    </source>
</evidence>
<proteinExistence type="predicted"/>
<protein>
    <submittedName>
        <fullName evidence="2">Uncharacterized protein</fullName>
    </submittedName>
</protein>
<reference evidence="1" key="3">
    <citation type="submission" date="2020-06" db="EMBL/GenBank/DDBJ databases">
        <title>Helianthus annuus Genome sequencing and assembly Release 2.</title>
        <authorList>
            <person name="Gouzy J."/>
            <person name="Langlade N."/>
            <person name="Munos S."/>
        </authorList>
    </citation>
    <scope>NUCLEOTIDE SEQUENCE</scope>
    <source>
        <tissue evidence="1">Leaves</tissue>
    </source>
</reference>
<dbReference type="Gramene" id="mRNA:HanXRQr2_Chr04g0146881">
    <property type="protein sequence ID" value="mRNA:HanXRQr2_Chr04g0146881"/>
    <property type="gene ID" value="HanXRQr2_Chr04g0146881"/>
</dbReference>
<organism evidence="2 3">
    <name type="scientific">Helianthus annuus</name>
    <name type="common">Common sunflower</name>
    <dbReference type="NCBI Taxonomy" id="4232"/>
    <lineage>
        <taxon>Eukaryota</taxon>
        <taxon>Viridiplantae</taxon>
        <taxon>Streptophyta</taxon>
        <taxon>Embryophyta</taxon>
        <taxon>Tracheophyta</taxon>
        <taxon>Spermatophyta</taxon>
        <taxon>Magnoliopsida</taxon>
        <taxon>eudicotyledons</taxon>
        <taxon>Gunneridae</taxon>
        <taxon>Pentapetalae</taxon>
        <taxon>asterids</taxon>
        <taxon>campanulids</taxon>
        <taxon>Asterales</taxon>
        <taxon>Asteraceae</taxon>
        <taxon>Asteroideae</taxon>
        <taxon>Heliantheae alliance</taxon>
        <taxon>Heliantheae</taxon>
        <taxon>Helianthus</taxon>
    </lineage>
</organism>
<gene>
    <name evidence="2" type="ORF">HannXRQ_Chr10g0310731</name>
    <name evidence="1" type="ORF">HanXRQr2_Chr04g0146881</name>
</gene>
<name>A0A251TP27_HELAN</name>
<accession>A0A251TP27</accession>
<evidence type="ECO:0000313" key="1">
    <source>
        <dbReference type="EMBL" id="KAF5808568.1"/>
    </source>
</evidence>
<sequence>MDSSFTLFLTLTIIITPPPPPFSPPLTAFSDHVSGDLSAARLVPLNRLLFPITFQKLGSDHLFMSFRVKKGKKKQQPAGRTSRIFDIC</sequence>
<dbReference type="InParanoid" id="A0A251TP27"/>